<dbReference type="RefSeq" id="WP_194412161.1">
    <property type="nucleotide sequence ID" value="NZ_BAABKZ010000001.1"/>
</dbReference>
<name>A0ABP9LWB8_9MICO</name>
<dbReference type="SUPFAM" id="SSF55729">
    <property type="entry name" value="Acyl-CoA N-acyltransferases (Nat)"/>
    <property type="match status" value="1"/>
</dbReference>
<reference evidence="3" key="1">
    <citation type="journal article" date="2019" name="Int. J. Syst. Evol. Microbiol.">
        <title>The Global Catalogue of Microorganisms (GCM) 10K type strain sequencing project: providing services to taxonomists for standard genome sequencing and annotation.</title>
        <authorList>
            <consortium name="The Broad Institute Genomics Platform"/>
            <consortium name="The Broad Institute Genome Sequencing Center for Infectious Disease"/>
            <person name="Wu L."/>
            <person name="Ma J."/>
        </authorList>
    </citation>
    <scope>NUCLEOTIDE SEQUENCE [LARGE SCALE GENOMIC DNA]</scope>
    <source>
        <strain evidence="3">JCM 18959</strain>
    </source>
</reference>
<dbReference type="PROSITE" id="PS51186">
    <property type="entry name" value="GNAT"/>
    <property type="match status" value="1"/>
</dbReference>
<keyword evidence="3" id="KW-1185">Reference proteome</keyword>
<proteinExistence type="predicted"/>
<dbReference type="InterPro" id="IPR016181">
    <property type="entry name" value="Acyl_CoA_acyltransferase"/>
</dbReference>
<evidence type="ECO:0000259" key="1">
    <source>
        <dbReference type="PROSITE" id="PS51186"/>
    </source>
</evidence>
<dbReference type="PANTHER" id="PTHR43328:SF1">
    <property type="entry name" value="N-ACETYLTRANSFERASE DOMAIN-CONTAINING PROTEIN"/>
    <property type="match status" value="1"/>
</dbReference>
<dbReference type="PANTHER" id="PTHR43328">
    <property type="entry name" value="ACETYLTRANSFERASE-RELATED"/>
    <property type="match status" value="1"/>
</dbReference>
<evidence type="ECO:0000313" key="3">
    <source>
        <dbReference type="Proteomes" id="UP001501407"/>
    </source>
</evidence>
<protein>
    <submittedName>
        <fullName evidence="2">GNAT family N-acetyltransferase</fullName>
    </submittedName>
</protein>
<accession>A0ABP9LWB8</accession>
<comment type="caution">
    <text evidence="2">The sequence shown here is derived from an EMBL/GenBank/DDBJ whole genome shotgun (WGS) entry which is preliminary data.</text>
</comment>
<organism evidence="2 3">
    <name type="scientific">Microbacterium yannicii</name>
    <dbReference type="NCBI Taxonomy" id="671622"/>
    <lineage>
        <taxon>Bacteria</taxon>
        <taxon>Bacillati</taxon>
        <taxon>Actinomycetota</taxon>
        <taxon>Actinomycetes</taxon>
        <taxon>Micrococcales</taxon>
        <taxon>Microbacteriaceae</taxon>
        <taxon>Microbacterium</taxon>
    </lineage>
</organism>
<dbReference type="InterPro" id="IPR000182">
    <property type="entry name" value="GNAT_dom"/>
</dbReference>
<gene>
    <name evidence="2" type="ORF">GCM10025760_02440</name>
</gene>
<sequence>MNHIELRALDDDDLDAIFEMMRDRGAIEMAAFTAQDPDDRTAFDSWMARHRADPDVQSFVVTENGGFAGTIAAFTVDGDREVTYWIARHAWGRGVATAALRLLISREPIRPLFARAAAHNTGSIAVLTKVGFTEMSRNVDFAPGLGREIEEIVFTLLPSLDGLGGG</sequence>
<dbReference type="Gene3D" id="3.40.630.30">
    <property type="match status" value="1"/>
</dbReference>
<feature type="domain" description="N-acetyltransferase" evidence="1">
    <location>
        <begin position="4"/>
        <end position="150"/>
    </location>
</feature>
<evidence type="ECO:0000313" key="2">
    <source>
        <dbReference type="EMBL" id="GAA5084494.1"/>
    </source>
</evidence>
<dbReference type="Pfam" id="PF13302">
    <property type="entry name" value="Acetyltransf_3"/>
    <property type="match status" value="1"/>
</dbReference>
<dbReference type="EMBL" id="BAABKZ010000001">
    <property type="protein sequence ID" value="GAA5084494.1"/>
    <property type="molecule type" value="Genomic_DNA"/>
</dbReference>
<dbReference type="Proteomes" id="UP001501407">
    <property type="component" value="Unassembled WGS sequence"/>
</dbReference>